<protein>
    <recommendedName>
        <fullName evidence="7">Ras GEF</fullName>
    </recommendedName>
</protein>
<feature type="domain" description="Ras-GEF" evidence="3">
    <location>
        <begin position="172"/>
        <end position="414"/>
    </location>
</feature>
<dbReference type="PANTHER" id="PTHR23113">
    <property type="entry name" value="GUANINE NUCLEOTIDE EXCHANGE FACTOR"/>
    <property type="match status" value="1"/>
</dbReference>
<dbReference type="InterPro" id="IPR001895">
    <property type="entry name" value="RASGEF_cat_dom"/>
</dbReference>
<evidence type="ECO:0008006" key="7">
    <source>
        <dbReference type="Google" id="ProtNLM"/>
    </source>
</evidence>
<dbReference type="VEuPathDB" id="FungiDB:TAPDE_005238"/>
<evidence type="ECO:0000313" key="5">
    <source>
        <dbReference type="EMBL" id="CCG84724.1"/>
    </source>
</evidence>
<dbReference type="CDD" id="cd00155">
    <property type="entry name" value="RasGEF"/>
    <property type="match status" value="1"/>
</dbReference>
<accession>R4XNA3</accession>
<dbReference type="InterPro" id="IPR036964">
    <property type="entry name" value="RASGEF_cat_dom_sf"/>
</dbReference>
<dbReference type="SMART" id="SM00147">
    <property type="entry name" value="RasGEF"/>
    <property type="match status" value="1"/>
</dbReference>
<dbReference type="STRING" id="1097556.R4XNA3"/>
<evidence type="ECO:0000256" key="2">
    <source>
        <dbReference type="PROSITE-ProRule" id="PRU00168"/>
    </source>
</evidence>
<dbReference type="InterPro" id="IPR000651">
    <property type="entry name" value="Ras-like_Gua-exchang_fac_N"/>
</dbReference>
<dbReference type="Gene3D" id="1.10.840.10">
    <property type="entry name" value="Ras guanine-nucleotide exchange factors catalytic domain"/>
    <property type="match status" value="1"/>
</dbReference>
<evidence type="ECO:0000259" key="3">
    <source>
        <dbReference type="PROSITE" id="PS50009"/>
    </source>
</evidence>
<dbReference type="Pfam" id="PF00618">
    <property type="entry name" value="RasGEF_N"/>
    <property type="match status" value="1"/>
</dbReference>
<gene>
    <name evidence="5" type="ORF">TAPDE_005238</name>
</gene>
<dbReference type="Pfam" id="PF00617">
    <property type="entry name" value="RasGEF"/>
    <property type="match status" value="1"/>
</dbReference>
<keyword evidence="1 2" id="KW-0344">Guanine-nucleotide releasing factor</keyword>
<dbReference type="eggNOG" id="KOG3417">
    <property type="taxonomic scope" value="Eukaryota"/>
</dbReference>
<keyword evidence="6" id="KW-1185">Reference proteome</keyword>
<organism evidence="5 6">
    <name type="scientific">Taphrina deformans (strain PYCC 5710 / ATCC 11124 / CBS 356.35 / IMI 108563 / JCM 9778 / NBRC 8474)</name>
    <name type="common">Peach leaf curl fungus</name>
    <name type="synonym">Lalaria deformans</name>
    <dbReference type="NCBI Taxonomy" id="1097556"/>
    <lineage>
        <taxon>Eukaryota</taxon>
        <taxon>Fungi</taxon>
        <taxon>Dikarya</taxon>
        <taxon>Ascomycota</taxon>
        <taxon>Taphrinomycotina</taxon>
        <taxon>Taphrinomycetes</taxon>
        <taxon>Taphrinales</taxon>
        <taxon>Taphrinaceae</taxon>
        <taxon>Taphrina</taxon>
    </lineage>
</organism>
<dbReference type="SUPFAM" id="SSF48366">
    <property type="entry name" value="Ras GEF"/>
    <property type="match status" value="1"/>
</dbReference>
<dbReference type="Proteomes" id="UP000013776">
    <property type="component" value="Unassembled WGS sequence"/>
</dbReference>
<reference evidence="5 6" key="1">
    <citation type="journal article" date="2013" name="MBio">
        <title>Genome sequencing of the plant pathogen Taphrina deformans, the causal agent of peach leaf curl.</title>
        <authorList>
            <person name="Cisse O.H."/>
            <person name="Almeida J.M.G.C.F."/>
            <person name="Fonseca A."/>
            <person name="Kumar A.A."/>
            <person name="Salojaervi J."/>
            <person name="Overmyer K."/>
            <person name="Hauser P.M."/>
            <person name="Pagni M."/>
        </authorList>
    </citation>
    <scope>NUCLEOTIDE SEQUENCE [LARGE SCALE GENOMIC DNA]</scope>
    <source>
        <strain evidence="6">PYCC 5710 / ATCC 11124 / CBS 356.35 / IMI 108563 / JCM 9778 / NBRC 8474</strain>
    </source>
</reference>
<dbReference type="InterPro" id="IPR023578">
    <property type="entry name" value="Ras_GEF_dom_sf"/>
</dbReference>
<sequence>MAEPVFYSAFFLTFRSFADPVDIADLLISRFDWSLACRDNDATWDVTHGKPIRLRVYNVLKNWLEVHWRPDEDVVALDTINKFAVGQLLRTLPQAGLRLSGLVESCTTTNAAGRDGANMTRHPVAPTRQASATELMPNAIITKTQLSSLHAFAKSGTAEAGNDHDCSVVDFDDLEMARQLTLLDSRLFCAITPVELVGQEFSKKPGTSRAVNMKAMSTASTDLAGWVADSILWETEQKKRTAVLKQWIKIGDRCAALNNYNTLMAIMCALNSSTIARLKRTWDGLPRQQKNQLEHLRSITDHQRNYAVYRARIKQSQLPCLPYLGLYRTDLTFIDEGNPSHRPSKESDRLLINFDKHIKTARIVSELQQFQIPYSFQEIPELSAWIMSSCLRMRKSATDLSGNLWRRSLIIEPKMPTVMKREPSVASSVESESKTNKFSFMSNW</sequence>
<dbReference type="GO" id="GO:0007265">
    <property type="term" value="P:Ras protein signal transduction"/>
    <property type="evidence" value="ECO:0007669"/>
    <property type="project" value="TreeGrafter"/>
</dbReference>
<dbReference type="PROSITE" id="PS50212">
    <property type="entry name" value="RASGEF_NTER"/>
    <property type="match status" value="1"/>
</dbReference>
<comment type="caution">
    <text evidence="5">The sequence shown here is derived from an EMBL/GenBank/DDBJ whole genome shotgun (WGS) entry which is preliminary data.</text>
</comment>
<name>R4XNA3_TAPDE</name>
<dbReference type="InterPro" id="IPR008937">
    <property type="entry name" value="Ras-like_GEF"/>
</dbReference>
<dbReference type="Gene3D" id="1.20.870.10">
    <property type="entry name" value="Son of sevenless (SoS) protein Chain: S domain 1"/>
    <property type="match status" value="1"/>
</dbReference>
<evidence type="ECO:0000313" key="6">
    <source>
        <dbReference type="Proteomes" id="UP000013776"/>
    </source>
</evidence>
<evidence type="ECO:0000256" key="1">
    <source>
        <dbReference type="ARBA" id="ARBA00022658"/>
    </source>
</evidence>
<evidence type="ECO:0000259" key="4">
    <source>
        <dbReference type="PROSITE" id="PS50212"/>
    </source>
</evidence>
<dbReference type="PANTHER" id="PTHR23113:SF354">
    <property type="entry name" value="BUD SITE SELECTION PROTEIN 5"/>
    <property type="match status" value="1"/>
</dbReference>
<dbReference type="AlphaFoldDB" id="R4XNA3"/>
<dbReference type="EMBL" id="CAHR02000294">
    <property type="protein sequence ID" value="CCG84724.1"/>
    <property type="molecule type" value="Genomic_DNA"/>
</dbReference>
<dbReference type="CDD" id="cd06224">
    <property type="entry name" value="REM"/>
    <property type="match status" value="1"/>
</dbReference>
<dbReference type="OrthoDB" id="546434at2759"/>
<proteinExistence type="predicted"/>
<dbReference type="PROSITE" id="PS50009">
    <property type="entry name" value="RASGEF_CAT"/>
    <property type="match status" value="1"/>
</dbReference>
<dbReference type="GO" id="GO:0005886">
    <property type="term" value="C:plasma membrane"/>
    <property type="evidence" value="ECO:0007669"/>
    <property type="project" value="TreeGrafter"/>
</dbReference>
<dbReference type="GO" id="GO:0005085">
    <property type="term" value="F:guanyl-nucleotide exchange factor activity"/>
    <property type="evidence" value="ECO:0007669"/>
    <property type="project" value="UniProtKB-KW"/>
</dbReference>
<feature type="domain" description="N-terminal Ras-GEF" evidence="4">
    <location>
        <begin position="1"/>
        <end position="107"/>
    </location>
</feature>